<feature type="compositionally biased region" description="Low complexity" evidence="6">
    <location>
        <begin position="31"/>
        <end position="50"/>
    </location>
</feature>
<evidence type="ECO:0000256" key="3">
    <source>
        <dbReference type="ARBA" id="ARBA00023125"/>
    </source>
</evidence>
<feature type="domain" description="PPC" evidence="7">
    <location>
        <begin position="170"/>
        <end position="247"/>
    </location>
</feature>
<dbReference type="Pfam" id="PF03479">
    <property type="entry name" value="PCC"/>
    <property type="match status" value="1"/>
</dbReference>
<dbReference type="SMART" id="SM00384">
    <property type="entry name" value="AT_hook"/>
    <property type="match status" value="2"/>
</dbReference>
<feature type="non-terminal residue" evidence="8">
    <location>
        <position position="1"/>
    </location>
</feature>
<keyword evidence="3 5" id="KW-0238">DNA-binding</keyword>
<keyword evidence="9" id="KW-1185">Reference proteome</keyword>
<comment type="domain">
    <text evidence="5">The PPC domain mediates interactions between AHL proteins.</text>
</comment>
<evidence type="ECO:0000313" key="8">
    <source>
        <dbReference type="EMBL" id="KAE9459321.1"/>
    </source>
</evidence>
<dbReference type="SUPFAM" id="SSF117856">
    <property type="entry name" value="AF0104/ALDC/Ptd012-like"/>
    <property type="match status" value="1"/>
</dbReference>
<proteinExistence type="predicted"/>
<dbReference type="Proteomes" id="UP000428333">
    <property type="component" value="Linkage Group LG05"/>
</dbReference>
<dbReference type="InterPro" id="IPR017956">
    <property type="entry name" value="AT_hook_DNA-bd_motif"/>
</dbReference>
<evidence type="ECO:0000256" key="2">
    <source>
        <dbReference type="ARBA" id="ARBA00023015"/>
    </source>
</evidence>
<reference evidence="8 9" key="1">
    <citation type="journal article" date="2019" name="Genome Biol. Evol.">
        <title>The Rhododendron genome and chromosomal organization provide insight into shared whole-genome duplications across the heath family (Ericaceae).</title>
        <authorList>
            <person name="Soza V.L."/>
            <person name="Lindsley D."/>
            <person name="Waalkes A."/>
            <person name="Ramage E."/>
            <person name="Patwardhan R.P."/>
            <person name="Burton J.N."/>
            <person name="Adey A."/>
            <person name="Kumar A."/>
            <person name="Qiu R."/>
            <person name="Shendure J."/>
            <person name="Hall B."/>
        </authorList>
    </citation>
    <scope>NUCLEOTIDE SEQUENCE [LARGE SCALE GENOMIC DNA]</scope>
    <source>
        <strain evidence="8">RSF 1966-606</strain>
    </source>
</reference>
<keyword evidence="5" id="KW-0539">Nucleus</keyword>
<protein>
    <recommendedName>
        <fullName evidence="5">AT-hook motif nuclear-localized protein</fullName>
    </recommendedName>
</protein>
<comment type="function">
    <text evidence="1 5">Transcription factor that specifically binds AT-rich DNA sequences related to the nuclear matrix attachment regions (MARs).</text>
</comment>
<dbReference type="PANTHER" id="PTHR31500">
    <property type="entry name" value="AT-HOOK MOTIF NUCLEAR-LOCALIZED PROTEIN 9"/>
    <property type="match status" value="1"/>
</dbReference>
<gene>
    <name evidence="8" type="ORF">C3L33_08781</name>
</gene>
<dbReference type="InterPro" id="IPR039605">
    <property type="entry name" value="AHL"/>
</dbReference>
<feature type="region of interest" description="Disordered" evidence="6">
    <location>
        <begin position="131"/>
        <end position="165"/>
    </location>
</feature>
<accession>A0A6A4LSG1</accession>
<feature type="compositionally biased region" description="Pro residues" evidence="6">
    <location>
        <begin position="18"/>
        <end position="30"/>
    </location>
</feature>
<comment type="subcellular location">
    <subcellularLocation>
        <location evidence="5">Nucleus</location>
    </subcellularLocation>
</comment>
<dbReference type="PANTHER" id="PTHR31500:SF51">
    <property type="entry name" value="AT-HOOK MOTIF NUCLEAR-LOCALIZED PROTEIN 8"/>
    <property type="match status" value="1"/>
</dbReference>
<comment type="caution">
    <text evidence="8">The sequence shown here is derived from an EMBL/GenBank/DDBJ whole genome shotgun (WGS) entry which is preliminary data.</text>
</comment>
<dbReference type="CDD" id="cd11378">
    <property type="entry name" value="DUF296"/>
    <property type="match status" value="1"/>
</dbReference>
<evidence type="ECO:0000256" key="5">
    <source>
        <dbReference type="RuleBase" id="RU367031"/>
    </source>
</evidence>
<dbReference type="EMBL" id="QEFC01001175">
    <property type="protein sequence ID" value="KAE9459321.1"/>
    <property type="molecule type" value="Genomic_DNA"/>
</dbReference>
<evidence type="ECO:0000256" key="4">
    <source>
        <dbReference type="ARBA" id="ARBA00023163"/>
    </source>
</evidence>
<evidence type="ECO:0000259" key="7">
    <source>
        <dbReference type="PROSITE" id="PS51742"/>
    </source>
</evidence>
<dbReference type="GO" id="GO:0003680">
    <property type="term" value="F:minor groove of adenine-thymine-rich DNA binding"/>
    <property type="evidence" value="ECO:0007669"/>
    <property type="project" value="UniProtKB-UniRule"/>
</dbReference>
<dbReference type="GO" id="GO:0005634">
    <property type="term" value="C:nucleus"/>
    <property type="evidence" value="ECO:0007669"/>
    <property type="project" value="UniProtKB-SubCell"/>
</dbReference>
<organism evidence="8 9">
    <name type="scientific">Rhododendron williamsianum</name>
    <dbReference type="NCBI Taxonomy" id="262921"/>
    <lineage>
        <taxon>Eukaryota</taxon>
        <taxon>Viridiplantae</taxon>
        <taxon>Streptophyta</taxon>
        <taxon>Embryophyta</taxon>
        <taxon>Tracheophyta</taxon>
        <taxon>Spermatophyta</taxon>
        <taxon>Magnoliopsida</taxon>
        <taxon>eudicotyledons</taxon>
        <taxon>Gunneridae</taxon>
        <taxon>Pentapetalae</taxon>
        <taxon>asterids</taxon>
        <taxon>Ericales</taxon>
        <taxon>Ericaceae</taxon>
        <taxon>Ericoideae</taxon>
        <taxon>Rhodoreae</taxon>
        <taxon>Rhododendron</taxon>
    </lineage>
</organism>
<keyword evidence="4 5" id="KW-0804">Transcription</keyword>
<feature type="region of interest" description="Disordered" evidence="6">
    <location>
        <begin position="1"/>
        <end position="118"/>
    </location>
</feature>
<dbReference type="PROSITE" id="PS51742">
    <property type="entry name" value="PPC"/>
    <property type="match status" value="1"/>
</dbReference>
<dbReference type="Gene3D" id="3.30.1330.80">
    <property type="entry name" value="Hypothetical protein, similar to alpha- acetolactate decarboxylase, domain 2"/>
    <property type="match status" value="1"/>
</dbReference>
<dbReference type="InterPro" id="IPR005175">
    <property type="entry name" value="PPC_dom"/>
</dbReference>
<evidence type="ECO:0000313" key="9">
    <source>
        <dbReference type="Proteomes" id="UP000428333"/>
    </source>
</evidence>
<sequence>MDLREPLPPQHHHHHHPQPPPGMMAGPPPNSYNTPNLPNNNNNTINTNSPMLQNPRFPFNSGGPKPMESMNLQYGDGSHLVPPPPPPSGFSIESGKKKRGRPRKYSPDSNIALGLAPSPSPVTPLTAASPLAVVGHGDSGGGLASSDPSQAKRSRGRPPGSGKKQLDALGSFGVSFTPHVILVKAGEDIASQIMAFSQQGPRTVCILSANGAVSNITLRQPAMSGGTVTYEVCNEWAMHAAFALSLS</sequence>
<dbReference type="OrthoDB" id="1742671at2759"/>
<dbReference type="AlphaFoldDB" id="A0A6A4LSG1"/>
<name>A0A6A4LSG1_9ERIC</name>
<evidence type="ECO:0000256" key="1">
    <source>
        <dbReference type="ARBA" id="ARBA00003687"/>
    </source>
</evidence>
<keyword evidence="2 5" id="KW-0805">Transcription regulation</keyword>
<evidence type="ECO:0000256" key="6">
    <source>
        <dbReference type="SAM" id="MobiDB-lite"/>
    </source>
</evidence>